<comment type="caution">
    <text evidence="1">The sequence shown here is derived from an EMBL/GenBank/DDBJ whole genome shotgun (WGS) entry which is preliminary data.</text>
</comment>
<sequence length="151" mass="17531">MVTHGTRRTKLLDCNPASFCSIKKTTQTGLGTSSSQPFEDNDEADESYNPLDDEEDEVDAQNTVPMNTFQTEMRTAFEQLRSTQEIHGMQLTKMVESTHRYADKLAHQRASTDWRHFFSLRKRASNHLPSLWKFHHLNENLQNELFKLPCD</sequence>
<accession>A0ACC0AX06</accession>
<gene>
    <name evidence="1" type="ORF">M9H77_23855</name>
</gene>
<protein>
    <submittedName>
        <fullName evidence="1">Uncharacterized protein</fullName>
    </submittedName>
</protein>
<dbReference type="EMBL" id="CM044705">
    <property type="protein sequence ID" value="KAI5664532.1"/>
    <property type="molecule type" value="Genomic_DNA"/>
</dbReference>
<keyword evidence="2" id="KW-1185">Reference proteome</keyword>
<dbReference type="Proteomes" id="UP001060085">
    <property type="component" value="Linkage Group LG05"/>
</dbReference>
<reference evidence="2" key="1">
    <citation type="journal article" date="2023" name="Nat. Plants">
        <title>Single-cell RNA sequencing provides a high-resolution roadmap for understanding the multicellular compartmentation of specialized metabolism.</title>
        <authorList>
            <person name="Sun S."/>
            <person name="Shen X."/>
            <person name="Li Y."/>
            <person name="Li Y."/>
            <person name="Wang S."/>
            <person name="Li R."/>
            <person name="Zhang H."/>
            <person name="Shen G."/>
            <person name="Guo B."/>
            <person name="Wei J."/>
            <person name="Xu J."/>
            <person name="St-Pierre B."/>
            <person name="Chen S."/>
            <person name="Sun C."/>
        </authorList>
    </citation>
    <scope>NUCLEOTIDE SEQUENCE [LARGE SCALE GENOMIC DNA]</scope>
</reference>
<organism evidence="1 2">
    <name type="scientific">Catharanthus roseus</name>
    <name type="common">Madagascar periwinkle</name>
    <name type="synonym">Vinca rosea</name>
    <dbReference type="NCBI Taxonomy" id="4058"/>
    <lineage>
        <taxon>Eukaryota</taxon>
        <taxon>Viridiplantae</taxon>
        <taxon>Streptophyta</taxon>
        <taxon>Embryophyta</taxon>
        <taxon>Tracheophyta</taxon>
        <taxon>Spermatophyta</taxon>
        <taxon>Magnoliopsida</taxon>
        <taxon>eudicotyledons</taxon>
        <taxon>Gunneridae</taxon>
        <taxon>Pentapetalae</taxon>
        <taxon>asterids</taxon>
        <taxon>lamiids</taxon>
        <taxon>Gentianales</taxon>
        <taxon>Apocynaceae</taxon>
        <taxon>Rauvolfioideae</taxon>
        <taxon>Vinceae</taxon>
        <taxon>Catharanthinae</taxon>
        <taxon>Catharanthus</taxon>
    </lineage>
</organism>
<evidence type="ECO:0000313" key="1">
    <source>
        <dbReference type="EMBL" id="KAI5664532.1"/>
    </source>
</evidence>
<evidence type="ECO:0000313" key="2">
    <source>
        <dbReference type="Proteomes" id="UP001060085"/>
    </source>
</evidence>
<proteinExistence type="predicted"/>
<name>A0ACC0AX06_CATRO</name>